<name>A0ACA8DW59_9GAMM</name>
<protein>
    <submittedName>
        <fullName evidence="1">Uncharacterized protein</fullName>
    </submittedName>
</protein>
<sequence>MKIPLFYLSLLSVSCAISSVTYTTHVQAKTVKSSAHIGTWQNNDEDGDGVPDEHDDYPFDATKTTMSVVQEQEFNNNVGQANPVGNIPFAVEGVISLSSDIDDFKFTVTEADVQSGKSMSFIVLEESSRFYPQLGIFKNNGQVVEHIELAIDRVAPLGAAIAFNPKQSGEYNLSVLDRNGNHADDFKYQAFGFIDTDKDAIPDNKEQALKLNYKIQDSDRDGIADGNEYWVFSSKNVFAHDVDGDSVPNWLDDDSDGDGIPDTLEGTADLDTDQLPAFVDLDSDNNIISDRDEQAQSNGTLIDTNRNGIPDYIDIDDDGDAVLDVNDTEPKTVLAYTSAESDSAITLASVYYELSDSISLPNKGRVFRPLIIKGENFPEKGGFVVITKGDERLPVVNMPITQATNTSISIVIPNYEKIALEGEELTLFITKDNIRSNDLTFQLLHPKTPLIKSISTSQAVPGEQIQIEGESINDLAKVVMGEGKYEADWVSNSLAVFVIPDEAASGLFYLQNVYGKSNSMYINIDNQREVTLDLNLPAAYHDLQGEVTVIPQGTKYSQLSLVNGQAFSFNKEGSTVSIWYDGIAILSAGVVGNESELSLSLQSTAEEYVLKPFFVSASQSKRLEALRNLRALKEYGEYIAYFTKGVEEDFRVFFSPKNYKLSMKMLKLRNKVKAMSYE</sequence>
<organism evidence="1 2">
    <name type="scientific">Pseudoalteromonas agarivorans DSM 14585</name>
    <dbReference type="NCBI Taxonomy" id="1312369"/>
    <lineage>
        <taxon>Bacteria</taxon>
        <taxon>Pseudomonadati</taxon>
        <taxon>Pseudomonadota</taxon>
        <taxon>Gammaproteobacteria</taxon>
        <taxon>Alteromonadales</taxon>
        <taxon>Pseudoalteromonadaceae</taxon>
        <taxon>Pseudoalteromonas</taxon>
    </lineage>
</organism>
<evidence type="ECO:0000313" key="2">
    <source>
        <dbReference type="Proteomes" id="UP000217277"/>
    </source>
</evidence>
<reference evidence="1" key="1">
    <citation type="submission" date="2015-03" db="EMBL/GenBank/DDBJ databases">
        <authorList>
            <person name="Xie B.-B."/>
            <person name="Rong J.-C."/>
            <person name="Qin Q.-L."/>
            <person name="Zhang Y.-Z."/>
        </authorList>
    </citation>
    <scope>NUCLEOTIDE SEQUENCE</scope>
    <source>
        <strain evidence="1">DSM 14585</strain>
    </source>
</reference>
<gene>
    <name evidence="1" type="ORF">PAGA_a1908</name>
</gene>
<proteinExistence type="predicted"/>
<dbReference type="Proteomes" id="UP000217277">
    <property type="component" value="Chromosome I"/>
</dbReference>
<evidence type="ECO:0000313" key="1">
    <source>
        <dbReference type="EMBL" id="ATC82256.1"/>
    </source>
</evidence>
<keyword evidence="2" id="KW-1185">Reference proteome</keyword>
<accession>A0ACA8DW59</accession>
<dbReference type="EMBL" id="CP011011">
    <property type="protein sequence ID" value="ATC82256.1"/>
    <property type="molecule type" value="Genomic_DNA"/>
</dbReference>